<feature type="chain" id="PRO_5019015577" description="Ecp2 effector protein-like domain-containing protein" evidence="1">
    <location>
        <begin position="21"/>
        <end position="364"/>
    </location>
</feature>
<dbReference type="EMBL" id="LJZO01000056">
    <property type="protein sequence ID" value="ROV89691.1"/>
    <property type="molecule type" value="Genomic_DNA"/>
</dbReference>
<proteinExistence type="predicted"/>
<gene>
    <name evidence="3" type="ORF">VSDG_08114</name>
</gene>
<evidence type="ECO:0000313" key="4">
    <source>
        <dbReference type="Proteomes" id="UP000284375"/>
    </source>
</evidence>
<dbReference type="Proteomes" id="UP000284375">
    <property type="component" value="Unassembled WGS sequence"/>
</dbReference>
<name>A0A423VFK4_CYTCH</name>
<accession>A0A423VFK4</accession>
<evidence type="ECO:0000313" key="3">
    <source>
        <dbReference type="EMBL" id="ROV89691.1"/>
    </source>
</evidence>
<protein>
    <recommendedName>
        <fullName evidence="2">Ecp2 effector protein-like domain-containing protein</fullName>
    </recommendedName>
</protein>
<sequence length="364" mass="39292">MKLLSAIFGLSYIFVGLAAAGLTHTGLTSYQDNGKLPTKRFTQDWADKSTPQNLCSVLSPISTQTGVAVSNSSWAGFLEDCQSLRDQANSQDGYADTNLDLSGSPVIVLSYGSCKLSVELCEESPGIIPRTTHVSESDIVNIVNLALGYMVNVTDPVTSVAGRLACGTLNFPMAIWNLTLQNSPFTDHKASLAKRASQMTWVATCDTQEDTCSDSKDVKMLSGNPGVNLMDILHDCQTLQATYNSSNEGYWNVSLSDDSINHFTVLDSQGVCSLMFIVLGRMELPVMFQIGNTDIADIIGNSTQLLCNEGTDSDTVAVTGRMGCDTEGSVQVMWAVAFDGLSSEDVDMEGLREDLERMRSTYAQ</sequence>
<evidence type="ECO:0000259" key="2">
    <source>
        <dbReference type="Pfam" id="PF14856"/>
    </source>
</evidence>
<feature type="domain" description="Ecp2 effector protein-like" evidence="2">
    <location>
        <begin position="233"/>
        <end position="324"/>
    </location>
</feature>
<reference evidence="3 4" key="1">
    <citation type="submission" date="2015-09" db="EMBL/GenBank/DDBJ databases">
        <title>Host preference determinants of Valsa canker pathogens revealed by comparative genomics.</title>
        <authorList>
            <person name="Yin Z."/>
            <person name="Huang L."/>
        </authorList>
    </citation>
    <scope>NUCLEOTIDE SEQUENCE [LARGE SCALE GENOMIC DNA]</scope>
    <source>
        <strain evidence="3 4">YSFL</strain>
    </source>
</reference>
<evidence type="ECO:0000256" key="1">
    <source>
        <dbReference type="SAM" id="SignalP"/>
    </source>
</evidence>
<dbReference type="AlphaFoldDB" id="A0A423VFK4"/>
<dbReference type="OrthoDB" id="10408771at2759"/>
<feature type="signal peptide" evidence="1">
    <location>
        <begin position="1"/>
        <end position="20"/>
    </location>
</feature>
<dbReference type="InterPro" id="IPR029226">
    <property type="entry name" value="Ecp2-like"/>
</dbReference>
<comment type="caution">
    <text evidence="3">The sequence shown here is derived from an EMBL/GenBank/DDBJ whole genome shotgun (WGS) entry which is preliminary data.</text>
</comment>
<keyword evidence="4" id="KW-1185">Reference proteome</keyword>
<keyword evidence="1" id="KW-0732">Signal</keyword>
<dbReference type="Pfam" id="PF14856">
    <property type="entry name" value="Hce2"/>
    <property type="match status" value="1"/>
</dbReference>
<organism evidence="3 4">
    <name type="scientific">Cytospora chrysosperma</name>
    <name type="common">Cytospora canker fungus</name>
    <name type="synonym">Sphaeria chrysosperma</name>
    <dbReference type="NCBI Taxonomy" id="252740"/>
    <lineage>
        <taxon>Eukaryota</taxon>
        <taxon>Fungi</taxon>
        <taxon>Dikarya</taxon>
        <taxon>Ascomycota</taxon>
        <taxon>Pezizomycotina</taxon>
        <taxon>Sordariomycetes</taxon>
        <taxon>Sordariomycetidae</taxon>
        <taxon>Diaporthales</taxon>
        <taxon>Cytosporaceae</taxon>
        <taxon>Cytospora</taxon>
    </lineage>
</organism>